<dbReference type="Pfam" id="PF19054">
    <property type="entry name" value="DUF5753"/>
    <property type="match status" value="1"/>
</dbReference>
<evidence type="ECO:0000313" key="2">
    <source>
        <dbReference type="EMBL" id="GAA3356979.1"/>
    </source>
</evidence>
<proteinExistence type="predicted"/>
<feature type="domain" description="DUF5753" evidence="1">
    <location>
        <begin position="9"/>
        <end position="183"/>
    </location>
</feature>
<name>A0ABP6RQR6_9PSEU</name>
<comment type="caution">
    <text evidence="2">The sequence shown here is derived from an EMBL/GenBank/DDBJ whole genome shotgun (WGS) entry which is preliminary data.</text>
</comment>
<organism evidence="2 3">
    <name type="scientific">Saccharopolyspora gregorii</name>
    <dbReference type="NCBI Taxonomy" id="33914"/>
    <lineage>
        <taxon>Bacteria</taxon>
        <taxon>Bacillati</taxon>
        <taxon>Actinomycetota</taxon>
        <taxon>Actinomycetes</taxon>
        <taxon>Pseudonocardiales</taxon>
        <taxon>Pseudonocardiaceae</taxon>
        <taxon>Saccharopolyspora</taxon>
    </lineage>
</organism>
<dbReference type="EMBL" id="BAAAYK010000038">
    <property type="protein sequence ID" value="GAA3356979.1"/>
    <property type="molecule type" value="Genomic_DNA"/>
</dbReference>
<reference evidence="3" key="1">
    <citation type="journal article" date="2019" name="Int. J. Syst. Evol. Microbiol.">
        <title>The Global Catalogue of Microorganisms (GCM) 10K type strain sequencing project: providing services to taxonomists for standard genome sequencing and annotation.</title>
        <authorList>
            <consortium name="The Broad Institute Genomics Platform"/>
            <consortium name="The Broad Institute Genome Sequencing Center for Infectious Disease"/>
            <person name="Wu L."/>
            <person name="Ma J."/>
        </authorList>
    </citation>
    <scope>NUCLEOTIDE SEQUENCE [LARGE SCALE GENOMIC DNA]</scope>
    <source>
        <strain evidence="3">JCM 9687</strain>
    </source>
</reference>
<protein>
    <recommendedName>
        <fullName evidence="1">DUF5753 domain-containing protein</fullName>
    </recommendedName>
</protein>
<dbReference type="Proteomes" id="UP001500483">
    <property type="component" value="Unassembled WGS sequence"/>
</dbReference>
<evidence type="ECO:0000259" key="1">
    <source>
        <dbReference type="Pfam" id="PF19054"/>
    </source>
</evidence>
<keyword evidence="3" id="KW-1185">Reference proteome</keyword>
<dbReference type="InterPro" id="IPR043917">
    <property type="entry name" value="DUF5753"/>
</dbReference>
<sequence>MPDQQRQVATLLEIEREAKQLTTVSPLLIPGLLQTAEYARSIMKLAGVPTDEIDTRVAVRVGRRDVIAKRSPATFRAYVGEAALRASVGGPAVMSYQLEQLVQLGQWDNVEIQVVPLRADWHPGLEGLFSIASFGDGRDPVVHLENRISGLFLHETAEVSAYEEALGRMDEVAMSPAESTKFIVGIIEETEAAV</sequence>
<dbReference type="RefSeq" id="WP_344926124.1">
    <property type="nucleotide sequence ID" value="NZ_BAAAYK010000038.1"/>
</dbReference>
<evidence type="ECO:0000313" key="3">
    <source>
        <dbReference type="Proteomes" id="UP001500483"/>
    </source>
</evidence>
<accession>A0ABP6RQR6</accession>
<gene>
    <name evidence="2" type="ORF">GCM10020366_23160</name>
</gene>